<evidence type="ECO:0000256" key="3">
    <source>
        <dbReference type="ARBA" id="ARBA00022679"/>
    </source>
</evidence>
<dbReference type="InterPro" id="IPR003609">
    <property type="entry name" value="Pan_app"/>
</dbReference>
<accession>A0A0K9PLY7</accession>
<dbReference type="CDD" id="cd00054">
    <property type="entry name" value="EGF_CA"/>
    <property type="match status" value="1"/>
</dbReference>
<evidence type="ECO:0000256" key="12">
    <source>
        <dbReference type="PROSITE-ProRule" id="PRU00076"/>
    </source>
</evidence>
<dbReference type="GO" id="GO:0006955">
    <property type="term" value="P:immune response"/>
    <property type="evidence" value="ECO:0000318"/>
    <property type="project" value="GO_Central"/>
</dbReference>
<keyword evidence="15" id="KW-0812">Transmembrane</keyword>
<keyword evidence="12" id="KW-0245">EGF-like domain</keyword>
<dbReference type="PROSITE" id="PS00108">
    <property type="entry name" value="PROTEIN_KINASE_ST"/>
    <property type="match status" value="1"/>
</dbReference>
<evidence type="ECO:0000259" key="16">
    <source>
        <dbReference type="PROSITE" id="PS50011"/>
    </source>
</evidence>
<evidence type="ECO:0000256" key="4">
    <source>
        <dbReference type="ARBA" id="ARBA00022729"/>
    </source>
</evidence>
<dbReference type="GO" id="GO:0007165">
    <property type="term" value="P:signal transduction"/>
    <property type="evidence" value="ECO:0000318"/>
    <property type="project" value="GO_Central"/>
</dbReference>
<evidence type="ECO:0000256" key="15">
    <source>
        <dbReference type="SAM" id="Phobius"/>
    </source>
</evidence>
<dbReference type="InterPro" id="IPR000858">
    <property type="entry name" value="S_locus_glycoprot_dom"/>
</dbReference>
<evidence type="ECO:0000313" key="20">
    <source>
        <dbReference type="Proteomes" id="UP000036987"/>
    </source>
</evidence>
<evidence type="ECO:0000256" key="10">
    <source>
        <dbReference type="ARBA" id="ARBA00047899"/>
    </source>
</evidence>
<feature type="region of interest" description="Disordered" evidence="14">
    <location>
        <begin position="641"/>
        <end position="668"/>
    </location>
</feature>
<evidence type="ECO:0000256" key="7">
    <source>
        <dbReference type="ARBA" id="ARBA00022840"/>
    </source>
</evidence>
<keyword evidence="7 13" id="KW-0067">ATP-binding</keyword>
<comment type="catalytic activity">
    <reaction evidence="10">
        <text>L-threonyl-[protein] + ATP = O-phospho-L-threonyl-[protein] + ADP + H(+)</text>
        <dbReference type="Rhea" id="RHEA:46608"/>
        <dbReference type="Rhea" id="RHEA-COMP:11060"/>
        <dbReference type="Rhea" id="RHEA-COMP:11605"/>
        <dbReference type="ChEBI" id="CHEBI:15378"/>
        <dbReference type="ChEBI" id="CHEBI:30013"/>
        <dbReference type="ChEBI" id="CHEBI:30616"/>
        <dbReference type="ChEBI" id="CHEBI:61977"/>
        <dbReference type="ChEBI" id="CHEBI:456216"/>
        <dbReference type="EC" id="2.7.11.1"/>
    </reaction>
</comment>
<dbReference type="InterPro" id="IPR008271">
    <property type="entry name" value="Ser/Thr_kinase_AS"/>
</dbReference>
<dbReference type="InterPro" id="IPR000742">
    <property type="entry name" value="EGF"/>
</dbReference>
<dbReference type="InterPro" id="IPR001245">
    <property type="entry name" value="Ser-Thr/Tyr_kinase_cat_dom"/>
</dbReference>
<evidence type="ECO:0000313" key="19">
    <source>
        <dbReference type="EMBL" id="KMZ70073.1"/>
    </source>
</evidence>
<feature type="transmembrane region" description="Helical" evidence="15">
    <location>
        <begin position="285"/>
        <end position="310"/>
    </location>
</feature>
<evidence type="ECO:0000256" key="1">
    <source>
        <dbReference type="ARBA" id="ARBA00012513"/>
    </source>
</evidence>
<dbReference type="InterPro" id="IPR011009">
    <property type="entry name" value="Kinase-like_dom_sf"/>
</dbReference>
<dbReference type="AlphaFoldDB" id="A0A0K9PLY7"/>
<keyword evidence="19" id="KW-0675">Receptor</keyword>
<dbReference type="Gene3D" id="1.10.510.10">
    <property type="entry name" value="Transferase(Phosphotransferase) domain 1"/>
    <property type="match status" value="1"/>
</dbReference>
<comment type="caution">
    <text evidence="12">Lacks conserved residue(s) required for the propagation of feature annotation.</text>
</comment>
<dbReference type="GO" id="GO:0005524">
    <property type="term" value="F:ATP binding"/>
    <property type="evidence" value="ECO:0007669"/>
    <property type="project" value="UniProtKB-UniRule"/>
</dbReference>
<dbReference type="OrthoDB" id="4062651at2759"/>
<dbReference type="GO" id="GO:0005886">
    <property type="term" value="C:plasma membrane"/>
    <property type="evidence" value="ECO:0000318"/>
    <property type="project" value="GO_Central"/>
</dbReference>
<name>A0A0K9PLY7_ZOSMR</name>
<dbReference type="PROSITE" id="PS50948">
    <property type="entry name" value="PAN"/>
    <property type="match status" value="1"/>
</dbReference>
<comment type="catalytic activity">
    <reaction evidence="11">
        <text>L-seryl-[protein] + ATP = O-phospho-L-seryl-[protein] + ADP + H(+)</text>
        <dbReference type="Rhea" id="RHEA:17989"/>
        <dbReference type="Rhea" id="RHEA-COMP:9863"/>
        <dbReference type="Rhea" id="RHEA-COMP:11604"/>
        <dbReference type="ChEBI" id="CHEBI:15378"/>
        <dbReference type="ChEBI" id="CHEBI:29999"/>
        <dbReference type="ChEBI" id="CHEBI:30616"/>
        <dbReference type="ChEBI" id="CHEBI:83421"/>
        <dbReference type="ChEBI" id="CHEBI:456216"/>
        <dbReference type="EC" id="2.7.11.1"/>
    </reaction>
</comment>
<keyword evidence="2" id="KW-0723">Serine/threonine-protein kinase</keyword>
<dbReference type="Gene3D" id="3.50.4.10">
    <property type="entry name" value="Hepatocyte Growth Factor"/>
    <property type="match status" value="1"/>
</dbReference>
<dbReference type="InterPro" id="IPR017441">
    <property type="entry name" value="Protein_kinase_ATP_BS"/>
</dbReference>
<dbReference type="SMART" id="SM00473">
    <property type="entry name" value="PAN_AP"/>
    <property type="match status" value="1"/>
</dbReference>
<keyword evidence="5 13" id="KW-0547">Nucleotide-binding</keyword>
<dbReference type="EC" id="2.7.11.1" evidence="1"/>
<dbReference type="SMART" id="SM00220">
    <property type="entry name" value="S_TKc"/>
    <property type="match status" value="1"/>
</dbReference>
<evidence type="ECO:0000256" key="6">
    <source>
        <dbReference type="ARBA" id="ARBA00022777"/>
    </source>
</evidence>
<dbReference type="PROSITE" id="PS00107">
    <property type="entry name" value="PROTEIN_KINASE_ATP"/>
    <property type="match status" value="1"/>
</dbReference>
<dbReference type="OMA" id="CCIERED"/>
<dbReference type="FunFam" id="1.10.510.10:FF:000060">
    <property type="entry name" value="G-type lectin S-receptor-like serine/threonine-protein kinase"/>
    <property type="match status" value="1"/>
</dbReference>
<dbReference type="STRING" id="29655.A0A0K9PLY7"/>
<evidence type="ECO:0000256" key="14">
    <source>
        <dbReference type="SAM" id="MobiDB-lite"/>
    </source>
</evidence>
<feature type="domain" description="Apple" evidence="18">
    <location>
        <begin position="185"/>
        <end position="270"/>
    </location>
</feature>
<keyword evidence="3" id="KW-0808">Transferase</keyword>
<dbReference type="EMBL" id="LFYR01000729">
    <property type="protein sequence ID" value="KMZ70073.1"/>
    <property type="molecule type" value="Genomic_DNA"/>
</dbReference>
<gene>
    <name evidence="19" type="ORF">ZOSMA_1G00440</name>
</gene>
<evidence type="ECO:0000256" key="13">
    <source>
        <dbReference type="PROSITE-ProRule" id="PRU10141"/>
    </source>
</evidence>
<comment type="caution">
    <text evidence="19">The sequence shown here is derived from an EMBL/GenBank/DDBJ whole genome shotgun (WGS) entry which is preliminary data.</text>
</comment>
<keyword evidence="20" id="KW-1185">Reference proteome</keyword>
<dbReference type="InterPro" id="IPR000719">
    <property type="entry name" value="Prot_kinase_dom"/>
</dbReference>
<dbReference type="GO" id="GO:0004674">
    <property type="term" value="F:protein serine/threonine kinase activity"/>
    <property type="evidence" value="ECO:0000318"/>
    <property type="project" value="GO_Central"/>
</dbReference>
<evidence type="ECO:0000256" key="8">
    <source>
        <dbReference type="ARBA" id="ARBA00023157"/>
    </source>
</evidence>
<dbReference type="PROSITE" id="PS50011">
    <property type="entry name" value="PROTEIN_KINASE_DOM"/>
    <property type="match status" value="1"/>
</dbReference>
<dbReference type="GO" id="GO:0048544">
    <property type="term" value="P:recognition of pollen"/>
    <property type="evidence" value="ECO:0007669"/>
    <property type="project" value="InterPro"/>
</dbReference>
<dbReference type="PANTHER" id="PTHR27002:SF1095">
    <property type="entry name" value="G-TYPE LECTIN S-RECEPTOR-LIKE SERINE_THREONINE-PROTEIN KINASE RKS1"/>
    <property type="match status" value="1"/>
</dbReference>
<evidence type="ECO:0000259" key="18">
    <source>
        <dbReference type="PROSITE" id="PS50948"/>
    </source>
</evidence>
<evidence type="ECO:0000256" key="9">
    <source>
        <dbReference type="ARBA" id="ARBA00023180"/>
    </source>
</evidence>
<feature type="domain" description="Protein kinase" evidence="16">
    <location>
        <begin position="358"/>
        <end position="618"/>
    </location>
</feature>
<evidence type="ECO:0000256" key="5">
    <source>
        <dbReference type="ARBA" id="ARBA00022741"/>
    </source>
</evidence>
<evidence type="ECO:0000259" key="17">
    <source>
        <dbReference type="PROSITE" id="PS50026"/>
    </source>
</evidence>
<dbReference type="Gene3D" id="3.30.200.20">
    <property type="entry name" value="Phosphorylase Kinase, domain 1"/>
    <property type="match status" value="1"/>
</dbReference>
<dbReference type="Pfam" id="PF00954">
    <property type="entry name" value="S_locus_glycop"/>
    <property type="match status" value="1"/>
</dbReference>
<dbReference type="PROSITE" id="PS50026">
    <property type="entry name" value="EGF_3"/>
    <property type="match status" value="1"/>
</dbReference>
<dbReference type="Proteomes" id="UP000036987">
    <property type="component" value="Unassembled WGS sequence"/>
</dbReference>
<evidence type="ECO:0000256" key="11">
    <source>
        <dbReference type="ARBA" id="ARBA00048679"/>
    </source>
</evidence>
<keyword evidence="15" id="KW-1133">Transmembrane helix</keyword>
<reference evidence="20" key="1">
    <citation type="journal article" date="2016" name="Nature">
        <title>The genome of the seagrass Zostera marina reveals angiosperm adaptation to the sea.</title>
        <authorList>
            <person name="Olsen J.L."/>
            <person name="Rouze P."/>
            <person name="Verhelst B."/>
            <person name="Lin Y.-C."/>
            <person name="Bayer T."/>
            <person name="Collen J."/>
            <person name="Dattolo E."/>
            <person name="De Paoli E."/>
            <person name="Dittami S."/>
            <person name="Maumus F."/>
            <person name="Michel G."/>
            <person name="Kersting A."/>
            <person name="Lauritano C."/>
            <person name="Lohaus R."/>
            <person name="Toepel M."/>
            <person name="Tonon T."/>
            <person name="Vanneste K."/>
            <person name="Amirebrahimi M."/>
            <person name="Brakel J."/>
            <person name="Bostroem C."/>
            <person name="Chovatia M."/>
            <person name="Grimwood J."/>
            <person name="Jenkins J.W."/>
            <person name="Jueterbock A."/>
            <person name="Mraz A."/>
            <person name="Stam W.T."/>
            <person name="Tice H."/>
            <person name="Bornberg-Bauer E."/>
            <person name="Green P.J."/>
            <person name="Pearson G.A."/>
            <person name="Procaccini G."/>
            <person name="Duarte C.M."/>
            <person name="Schmutz J."/>
            <person name="Reusch T.B.H."/>
            <person name="Van de Peer Y."/>
        </authorList>
    </citation>
    <scope>NUCLEOTIDE SEQUENCE [LARGE SCALE GENOMIC DNA]</scope>
    <source>
        <strain evidence="20">cv. Finnish</strain>
    </source>
</reference>
<keyword evidence="15" id="KW-0472">Membrane</keyword>
<organism evidence="19 20">
    <name type="scientific">Zostera marina</name>
    <name type="common">Eelgrass</name>
    <dbReference type="NCBI Taxonomy" id="29655"/>
    <lineage>
        <taxon>Eukaryota</taxon>
        <taxon>Viridiplantae</taxon>
        <taxon>Streptophyta</taxon>
        <taxon>Embryophyta</taxon>
        <taxon>Tracheophyta</taxon>
        <taxon>Spermatophyta</taxon>
        <taxon>Magnoliopsida</taxon>
        <taxon>Liliopsida</taxon>
        <taxon>Zosteraceae</taxon>
        <taxon>Zostera</taxon>
    </lineage>
</organism>
<feature type="domain" description="EGF-like" evidence="17">
    <location>
        <begin position="130"/>
        <end position="166"/>
    </location>
</feature>
<protein>
    <recommendedName>
        <fullName evidence="1">non-specific serine/threonine protein kinase</fullName>
        <ecNumber evidence="1">2.7.11.1</ecNumber>
    </recommendedName>
</protein>
<feature type="binding site" evidence="13">
    <location>
        <position position="386"/>
    </location>
    <ligand>
        <name>ATP</name>
        <dbReference type="ChEBI" id="CHEBI:30616"/>
    </ligand>
</feature>
<dbReference type="SUPFAM" id="SSF56112">
    <property type="entry name" value="Protein kinase-like (PK-like)"/>
    <property type="match status" value="1"/>
</dbReference>
<evidence type="ECO:0000256" key="2">
    <source>
        <dbReference type="ARBA" id="ARBA00022527"/>
    </source>
</evidence>
<dbReference type="CDD" id="cd01098">
    <property type="entry name" value="PAN_AP_plant"/>
    <property type="match status" value="1"/>
</dbReference>
<proteinExistence type="predicted"/>
<dbReference type="Pfam" id="PF08276">
    <property type="entry name" value="PAN_2"/>
    <property type="match status" value="1"/>
</dbReference>
<keyword evidence="4" id="KW-0732">Signal</keyword>
<dbReference type="Pfam" id="PF07714">
    <property type="entry name" value="PK_Tyr_Ser-Thr"/>
    <property type="match status" value="1"/>
</dbReference>
<keyword evidence="9" id="KW-0325">Glycoprotein</keyword>
<dbReference type="CDD" id="cd14066">
    <property type="entry name" value="STKc_IRAK"/>
    <property type="match status" value="1"/>
</dbReference>
<keyword evidence="8" id="KW-1015">Disulfide bond</keyword>
<dbReference type="PANTHER" id="PTHR27002">
    <property type="entry name" value="RECEPTOR-LIKE SERINE/THREONINE-PROTEIN KINASE SD1-8"/>
    <property type="match status" value="1"/>
</dbReference>
<sequence>MVPGMKLGFDSKQNLSWSLTSWKSDDDPSLGDDVYFMDHRGSKEIYIKTKNKISFRLGPWNGILFSGNPNMKIYNDLKFFYVNEKTTGYYSFGYTGNDVLSRLVMQPNGILERYGFSVKSKTWSSYWSGPKDECDSYSRCGPNGICDMTLADFCRCLQGYTEIDKTKWRYRDFSKGCKRVVKNLCNSGEGFLPITGVKFLDITNATIDYTSSNSIDECRKLCMKNCSCTAYSSADISDNKPKGCLFWYDDLIDIKKFGFGEQQLFLRLPASEIEKEREKNKNRKIMIIAISVSVATFLLLGFLPVIIIWWRRNKKKRQKKNNIGGSTTLNFSNEENPNWKDELVFFNLSTISSATNNFLIDNKIGQGGFGCVYKGKMEDGEEIAVKRFFKIDGQGIHEKMFMNEAGLIAKCQHKNLVRLLGCCIEREDRMLIFEFMQNGSLNAMIFGENSRHNLDWKKREEIIIGISKALLYLHEDSRFKIVHRDIKAANVLLDEAMNPKITDFGTARLFGTDQMEESTRIKIGTHGYMSPEYAMEGIFSPKSDVFSFGVLLLEIISGKKALSGYYNHPDSSLLELVWRLYNERKTSELLDDCLFDSCVEPQVLRFIQIGLLCVQEYAIDRPDMSSVVFMLNNENSTIPAPKRPGFCKRRNGNRNMDKNDMPTSSSISNPIPCSTNMVTFTTKDGR</sequence>
<keyword evidence="6 19" id="KW-0418">Kinase</keyword>